<dbReference type="RefSeq" id="WP_012863530.1">
    <property type="nucleotide sequence ID" value="NC_013517.1"/>
</dbReference>
<sequence length="180" mass="20103">MKKLILALVLFFSGAAVFSAESLSSVYTSTKSKDCKRPAGIYKKLYPIDDEYGYGAEECPGYKNMKVFAVYDDSRVWIDLSDGVNTWSTMKEVYNANFGHFPALREGVAEWRVTKSGEAKALIFRVDAQDPDIIGKTHSRLFVISFDKGVPKYCGNVKTNEEAVKIADRGNCTIKLDLTE</sequence>
<feature type="signal peptide" evidence="1">
    <location>
        <begin position="1"/>
        <end position="19"/>
    </location>
</feature>
<feature type="chain" id="PRO_5003020755" evidence="1">
    <location>
        <begin position="20"/>
        <end position="180"/>
    </location>
</feature>
<dbReference type="KEGG" id="str:Sterm_4123"/>
<dbReference type="STRING" id="526218.Sterm_4123"/>
<accession>D1AGK3</accession>
<dbReference type="HOGENOM" id="CLU_1495207_0_0_0"/>
<evidence type="ECO:0000313" key="2">
    <source>
        <dbReference type="EMBL" id="ACZ10955.1"/>
    </source>
</evidence>
<organism evidence="2 3">
    <name type="scientific">Sebaldella termitidis (strain ATCC 33386 / NCTC 11300)</name>
    <dbReference type="NCBI Taxonomy" id="526218"/>
    <lineage>
        <taxon>Bacteria</taxon>
        <taxon>Fusobacteriati</taxon>
        <taxon>Fusobacteriota</taxon>
        <taxon>Fusobacteriia</taxon>
        <taxon>Fusobacteriales</taxon>
        <taxon>Leptotrichiaceae</taxon>
        <taxon>Sebaldella</taxon>
    </lineage>
</organism>
<evidence type="ECO:0000256" key="1">
    <source>
        <dbReference type="SAM" id="SignalP"/>
    </source>
</evidence>
<dbReference type="EMBL" id="CP001739">
    <property type="protein sequence ID" value="ACZ10955.1"/>
    <property type="molecule type" value="Genomic_DNA"/>
</dbReference>
<keyword evidence="1" id="KW-0732">Signal</keyword>
<reference evidence="3" key="1">
    <citation type="submission" date="2009-09" db="EMBL/GenBank/DDBJ databases">
        <title>The complete chromosome of Sebaldella termitidis ATCC 33386.</title>
        <authorList>
            <consortium name="US DOE Joint Genome Institute (JGI-PGF)"/>
            <person name="Lucas S."/>
            <person name="Copeland A."/>
            <person name="Lapidus A."/>
            <person name="Glavina del Rio T."/>
            <person name="Dalin E."/>
            <person name="Tice H."/>
            <person name="Bruce D."/>
            <person name="Goodwin L."/>
            <person name="Pitluck S."/>
            <person name="Kyrpides N."/>
            <person name="Mavromatis K."/>
            <person name="Ivanova N."/>
            <person name="Mikhailova N."/>
            <person name="Sims D."/>
            <person name="Meincke L."/>
            <person name="Brettin T."/>
            <person name="Detter J.C."/>
            <person name="Han C."/>
            <person name="Larimer F."/>
            <person name="Land M."/>
            <person name="Hauser L."/>
            <person name="Markowitz V."/>
            <person name="Cheng J.F."/>
            <person name="Hugenholtz P."/>
            <person name="Woyke T."/>
            <person name="Wu D."/>
            <person name="Eisen J.A."/>
        </authorList>
    </citation>
    <scope>NUCLEOTIDE SEQUENCE [LARGE SCALE GENOMIC DNA]</scope>
    <source>
        <strain evidence="3">ATCC 33386 / NCTC 11300</strain>
    </source>
</reference>
<reference evidence="2 3" key="2">
    <citation type="journal article" date="2010" name="Stand. Genomic Sci.">
        <title>Complete genome sequence of Sebaldella termitidis type strain (NCTC 11300).</title>
        <authorList>
            <person name="Harmon-Smith M."/>
            <person name="Celia L."/>
            <person name="Chertkov O."/>
            <person name="Lapidus A."/>
            <person name="Copeland A."/>
            <person name="Glavina Del Rio T."/>
            <person name="Nolan M."/>
            <person name="Lucas S."/>
            <person name="Tice H."/>
            <person name="Cheng J.F."/>
            <person name="Han C."/>
            <person name="Detter J.C."/>
            <person name="Bruce D."/>
            <person name="Goodwin L."/>
            <person name="Pitluck S."/>
            <person name="Pati A."/>
            <person name="Liolios K."/>
            <person name="Ivanova N."/>
            <person name="Mavromatis K."/>
            <person name="Mikhailova N."/>
            <person name="Chen A."/>
            <person name="Palaniappan K."/>
            <person name="Land M."/>
            <person name="Hauser L."/>
            <person name="Chang Y.J."/>
            <person name="Jeffries C.D."/>
            <person name="Brettin T."/>
            <person name="Goker M."/>
            <person name="Beck B."/>
            <person name="Bristow J."/>
            <person name="Eisen J.A."/>
            <person name="Markowitz V."/>
            <person name="Hugenholtz P."/>
            <person name="Kyrpides N.C."/>
            <person name="Klenk H.P."/>
            <person name="Chen F."/>
        </authorList>
    </citation>
    <scope>NUCLEOTIDE SEQUENCE [LARGE SCALE GENOMIC DNA]</scope>
    <source>
        <strain evidence="3">ATCC 33386 / NCTC 11300</strain>
    </source>
</reference>
<gene>
    <name evidence="2" type="ordered locus">Sterm_4123</name>
</gene>
<evidence type="ECO:0000313" key="3">
    <source>
        <dbReference type="Proteomes" id="UP000000845"/>
    </source>
</evidence>
<dbReference type="AlphaFoldDB" id="D1AGK3"/>
<name>D1AGK3_SEBTE</name>
<dbReference type="eggNOG" id="ENOG503321S">
    <property type="taxonomic scope" value="Bacteria"/>
</dbReference>
<keyword evidence="3" id="KW-1185">Reference proteome</keyword>
<proteinExistence type="predicted"/>
<protein>
    <submittedName>
        <fullName evidence="2">Uncharacterized protein</fullName>
    </submittedName>
</protein>
<dbReference type="Proteomes" id="UP000000845">
    <property type="component" value="Chromosome"/>
</dbReference>